<organism evidence="2 3">
    <name type="scientific">Yinghuangia soli</name>
    <dbReference type="NCBI Taxonomy" id="2908204"/>
    <lineage>
        <taxon>Bacteria</taxon>
        <taxon>Bacillati</taxon>
        <taxon>Actinomycetota</taxon>
        <taxon>Actinomycetes</taxon>
        <taxon>Kitasatosporales</taxon>
        <taxon>Streptomycetaceae</taxon>
        <taxon>Yinghuangia</taxon>
    </lineage>
</organism>
<keyword evidence="3" id="KW-1185">Reference proteome</keyword>
<evidence type="ECO:0000256" key="1">
    <source>
        <dbReference type="SAM" id="MobiDB-lite"/>
    </source>
</evidence>
<name>A0AA41PZ61_9ACTN</name>
<sequence length="168" mass="18531">MTSSKTGAGAGAARRAGHAPLHPHVPAAPDRKRARTDEPAPPEARVPGPAPEPADESLPGSGTPADLRSTPELARPHRRMRPPRVRMRLPDGQHLDVTLVSWHQYRDGTWRARVSWPVWGAVAHAGEVQTRTCAQEAYVPARMLTPLPGEDYRAVRRHRPRISFPRQA</sequence>
<protein>
    <submittedName>
        <fullName evidence="2">Uncharacterized protein</fullName>
    </submittedName>
</protein>
<proteinExistence type="predicted"/>
<comment type="caution">
    <text evidence="2">The sequence shown here is derived from an EMBL/GenBank/DDBJ whole genome shotgun (WGS) entry which is preliminary data.</text>
</comment>
<feature type="compositionally biased region" description="Basic residues" evidence="1">
    <location>
        <begin position="76"/>
        <end position="85"/>
    </location>
</feature>
<evidence type="ECO:0000313" key="2">
    <source>
        <dbReference type="EMBL" id="MCF2527514.1"/>
    </source>
</evidence>
<dbReference type="AlphaFoldDB" id="A0AA41PZ61"/>
<accession>A0AA41PZ61</accession>
<feature type="compositionally biased region" description="Low complexity" evidence="1">
    <location>
        <begin position="11"/>
        <end position="28"/>
    </location>
</feature>
<feature type="compositionally biased region" description="Pro residues" evidence="1">
    <location>
        <begin position="39"/>
        <end position="52"/>
    </location>
</feature>
<reference evidence="2" key="1">
    <citation type="submission" date="2022-01" db="EMBL/GenBank/DDBJ databases">
        <title>Genome-Based Taxonomic Classification of the Phylum Actinobacteria.</title>
        <authorList>
            <person name="Gao Y."/>
        </authorList>
    </citation>
    <scope>NUCLEOTIDE SEQUENCE</scope>
    <source>
        <strain evidence="2">KLBMP 8922</strain>
    </source>
</reference>
<evidence type="ECO:0000313" key="3">
    <source>
        <dbReference type="Proteomes" id="UP001165378"/>
    </source>
</evidence>
<feature type="region of interest" description="Disordered" evidence="1">
    <location>
        <begin position="1"/>
        <end position="85"/>
    </location>
</feature>
<feature type="compositionally biased region" description="Basic and acidic residues" evidence="1">
    <location>
        <begin position="29"/>
        <end position="38"/>
    </location>
</feature>
<dbReference type="EMBL" id="JAKFHA010000004">
    <property type="protein sequence ID" value="MCF2527514.1"/>
    <property type="molecule type" value="Genomic_DNA"/>
</dbReference>
<dbReference type="Proteomes" id="UP001165378">
    <property type="component" value="Unassembled WGS sequence"/>
</dbReference>
<gene>
    <name evidence="2" type="ORF">LZ495_09850</name>
</gene>
<dbReference type="RefSeq" id="WP_235051664.1">
    <property type="nucleotide sequence ID" value="NZ_JAKFHA010000004.1"/>
</dbReference>